<dbReference type="eggNOG" id="ENOG502RWX9">
    <property type="taxonomic scope" value="Eukaryota"/>
</dbReference>
<feature type="compositionally biased region" description="Polar residues" evidence="1">
    <location>
        <begin position="114"/>
        <end position="128"/>
    </location>
</feature>
<comment type="caution">
    <text evidence="3">The sequence shown here is derived from an EMBL/GenBank/DDBJ whole genome shotgun (WGS) entry which is preliminary data.</text>
</comment>
<feature type="compositionally biased region" description="Low complexity" evidence="1">
    <location>
        <begin position="94"/>
        <end position="110"/>
    </location>
</feature>
<dbReference type="EMBL" id="AGNL01031392">
    <property type="protein sequence ID" value="EJK56446.1"/>
    <property type="molecule type" value="Genomic_DNA"/>
</dbReference>
<keyword evidence="4" id="KW-1185">Reference proteome</keyword>
<protein>
    <recommendedName>
        <fullName evidence="2">J domain-containing protein</fullName>
    </recommendedName>
</protein>
<dbReference type="Proteomes" id="UP000266841">
    <property type="component" value="Unassembled WGS sequence"/>
</dbReference>
<feature type="region of interest" description="Disordered" evidence="1">
    <location>
        <begin position="1"/>
        <end position="264"/>
    </location>
</feature>
<dbReference type="InterPro" id="IPR036869">
    <property type="entry name" value="J_dom_sf"/>
</dbReference>
<feature type="compositionally biased region" description="Basic residues" evidence="1">
    <location>
        <begin position="355"/>
        <end position="364"/>
    </location>
</feature>
<accession>K0S6A5</accession>
<sequence>MGAFASCAGKNKPAAAREKQYQYDASRQKYQQPRAAAESRRGESARRRQNQSGRMHVIPEDDDARSMRSHNKSSSDGHRRRGSLSSPRRRDSGLSRSTNGSSNSSVVQSRGNRHSTINGHSRQFSSGPSPARPPRKIVDRTEFSNAAAGRGHNGKRSVRRDDTSTISASLAETYEGYITNNDKDEDYLDEQSAIRRSLKEMKQPSGHGNRHQQQQQSSRQPRSLDQHVVPYKTNSRGENATQASELENWIEGGKGRGKKMEDANEPFDNVTTISNASKNPYRVLGISQSASPREIYKSYKKKMKETERTGGGEKAFMDVGNAYRRVKADMQRQQERQQGQQQARNRGGERSDGRSRRRKNRRPKTAADEEESVATRREAIESRLKDHGELVKGLFAADSKERCQAQALSEMNIVPVEGGATNINEKKKTITNSCFYLSLAASYLSGAGAFGDDPTAPYYYKTLDNASNMTTVEMEIAALPKREKQVTMKLALQLKRAIEAAVLLVHPEWAESGMVGEEVQAFSDFLVYALDSDSVLGHLAIAVFDEASGFVDIYRGRHYGKTYPPTKVKTRGKSGGRTSNSYRVKCRYVDCDDETRRANTLTLRYIPGHYQPLLPELTKILNERKRGEDIGFTKRPMLEGLISTLEKYNVLHVVTDGRA</sequence>
<feature type="compositionally biased region" description="Polar residues" evidence="1">
    <location>
        <begin position="232"/>
        <end position="245"/>
    </location>
</feature>
<feature type="compositionally biased region" description="Low complexity" evidence="1">
    <location>
        <begin position="336"/>
        <end position="345"/>
    </location>
</feature>
<dbReference type="SUPFAM" id="SSF46565">
    <property type="entry name" value="Chaperone J-domain"/>
    <property type="match status" value="1"/>
</dbReference>
<feature type="region of interest" description="Disordered" evidence="1">
    <location>
        <begin position="328"/>
        <end position="375"/>
    </location>
</feature>
<dbReference type="SMART" id="SM00271">
    <property type="entry name" value="DnaJ"/>
    <property type="match status" value="1"/>
</dbReference>
<feature type="domain" description="J" evidence="2">
    <location>
        <begin position="278"/>
        <end position="331"/>
    </location>
</feature>
<organism evidence="3 4">
    <name type="scientific">Thalassiosira oceanica</name>
    <name type="common">Marine diatom</name>
    <dbReference type="NCBI Taxonomy" id="159749"/>
    <lineage>
        <taxon>Eukaryota</taxon>
        <taxon>Sar</taxon>
        <taxon>Stramenopiles</taxon>
        <taxon>Ochrophyta</taxon>
        <taxon>Bacillariophyta</taxon>
        <taxon>Coscinodiscophyceae</taxon>
        <taxon>Thalassiosirophycidae</taxon>
        <taxon>Thalassiosirales</taxon>
        <taxon>Thalassiosiraceae</taxon>
        <taxon>Thalassiosira</taxon>
    </lineage>
</organism>
<proteinExistence type="predicted"/>
<dbReference type="CDD" id="cd06257">
    <property type="entry name" value="DnaJ"/>
    <property type="match status" value="1"/>
</dbReference>
<evidence type="ECO:0000256" key="1">
    <source>
        <dbReference type="SAM" id="MobiDB-lite"/>
    </source>
</evidence>
<evidence type="ECO:0000313" key="4">
    <source>
        <dbReference type="Proteomes" id="UP000266841"/>
    </source>
</evidence>
<name>K0S6A5_THAOC</name>
<feature type="compositionally biased region" description="Basic and acidic residues" evidence="1">
    <location>
        <begin position="37"/>
        <end position="46"/>
    </location>
</feature>
<reference evidence="3 4" key="1">
    <citation type="journal article" date="2012" name="Genome Biol.">
        <title>Genome and low-iron response of an oceanic diatom adapted to chronic iron limitation.</title>
        <authorList>
            <person name="Lommer M."/>
            <person name="Specht M."/>
            <person name="Roy A.S."/>
            <person name="Kraemer L."/>
            <person name="Andreson R."/>
            <person name="Gutowska M.A."/>
            <person name="Wolf J."/>
            <person name="Bergner S.V."/>
            <person name="Schilhabel M.B."/>
            <person name="Klostermeier U.C."/>
            <person name="Beiko R.G."/>
            <person name="Rosenstiel P."/>
            <person name="Hippler M."/>
            <person name="Laroche J."/>
        </authorList>
    </citation>
    <scope>NUCLEOTIDE SEQUENCE [LARGE SCALE GENOMIC DNA]</scope>
    <source>
        <strain evidence="3 4">CCMP1005</strain>
    </source>
</reference>
<dbReference type="InterPro" id="IPR001623">
    <property type="entry name" value="DnaJ_domain"/>
</dbReference>
<dbReference type="AlphaFoldDB" id="K0S6A5"/>
<evidence type="ECO:0000259" key="2">
    <source>
        <dbReference type="SMART" id="SM00271"/>
    </source>
</evidence>
<gene>
    <name evidence="3" type="ORF">THAOC_23661</name>
</gene>
<feature type="compositionally biased region" description="Low complexity" evidence="1">
    <location>
        <begin position="211"/>
        <end position="223"/>
    </location>
</feature>
<dbReference type="Gene3D" id="1.10.287.110">
    <property type="entry name" value="DnaJ domain"/>
    <property type="match status" value="1"/>
</dbReference>
<evidence type="ECO:0000313" key="3">
    <source>
        <dbReference type="EMBL" id="EJK56446.1"/>
    </source>
</evidence>
<dbReference type="OrthoDB" id="432863at2759"/>